<accession>W1PUT5</accession>
<feature type="compositionally biased region" description="Low complexity" evidence="1">
    <location>
        <begin position="118"/>
        <end position="135"/>
    </location>
</feature>
<feature type="compositionally biased region" description="Basic and acidic residues" evidence="1">
    <location>
        <begin position="78"/>
        <end position="92"/>
    </location>
</feature>
<feature type="compositionally biased region" description="Polar residues" evidence="1">
    <location>
        <begin position="24"/>
        <end position="35"/>
    </location>
</feature>
<evidence type="ECO:0000256" key="1">
    <source>
        <dbReference type="SAM" id="MobiDB-lite"/>
    </source>
</evidence>
<feature type="region of interest" description="Disordered" evidence="1">
    <location>
        <begin position="24"/>
        <end position="135"/>
    </location>
</feature>
<keyword evidence="3" id="KW-1185">Reference proteome</keyword>
<reference evidence="3" key="1">
    <citation type="journal article" date="2013" name="Science">
        <title>The Amborella genome and the evolution of flowering plants.</title>
        <authorList>
            <consortium name="Amborella Genome Project"/>
        </authorList>
    </citation>
    <scope>NUCLEOTIDE SEQUENCE [LARGE SCALE GENOMIC DNA]</scope>
</reference>
<protein>
    <submittedName>
        <fullName evidence="2">Uncharacterized protein</fullName>
    </submittedName>
</protein>
<feature type="region of interest" description="Disordered" evidence="1">
    <location>
        <begin position="225"/>
        <end position="255"/>
    </location>
</feature>
<dbReference type="Gramene" id="ERN11471">
    <property type="protein sequence ID" value="ERN11471"/>
    <property type="gene ID" value="AMTR_s00022p00089120"/>
</dbReference>
<dbReference type="EMBL" id="KI392687">
    <property type="protein sequence ID" value="ERN11471.1"/>
    <property type="molecule type" value="Genomic_DNA"/>
</dbReference>
<feature type="compositionally biased region" description="Basic residues" evidence="1">
    <location>
        <begin position="95"/>
        <end position="104"/>
    </location>
</feature>
<evidence type="ECO:0000313" key="3">
    <source>
        <dbReference type="Proteomes" id="UP000017836"/>
    </source>
</evidence>
<dbReference type="Proteomes" id="UP000017836">
    <property type="component" value="Unassembled WGS sequence"/>
</dbReference>
<dbReference type="AlphaFoldDB" id="W1PUT5"/>
<dbReference type="PANTHER" id="PTHR38394:SF1">
    <property type="entry name" value="NEUROFILAMENT LIGHT PROTEIN"/>
    <property type="match status" value="1"/>
</dbReference>
<evidence type="ECO:0000313" key="2">
    <source>
        <dbReference type="EMBL" id="ERN11471.1"/>
    </source>
</evidence>
<proteinExistence type="predicted"/>
<dbReference type="HOGENOM" id="CLU_913208_0_0_1"/>
<gene>
    <name evidence="2" type="ORF">AMTR_s00022p00089120</name>
</gene>
<dbReference type="PANTHER" id="PTHR38394">
    <property type="entry name" value="NEUROFILAMENT LIGHT PROTEIN"/>
    <property type="match status" value="1"/>
</dbReference>
<dbReference type="OMA" id="DAETHCD"/>
<sequence>MAEEDFGSLFEGMVLITPSSISQFENLEDSNNQKDSTITSPSPSKPPSLSPPTETSTSSQALDENLFSDLTLNPVRPIDPEPLKSNGHESSKTRQAPRKKKRGIRIGYARESSAVDYSAPPNSSESYSRSSSSISFHDLSTVNSLDIDQLDKFSTENSIENSLDSDRLSEAIDYQEIRALDDDSLNHASTSLNDSRNQLSFTPVHSSFAEDKPVDANDEVLDSKEKGVFDDQAIGEPEEFSSKKECVTENSKPGDVSAMEKLESIKGTISDKLERMRAMAASVSASRKEVVRKRREAAEEVTWLR</sequence>
<name>W1PUT5_AMBTC</name>
<organism evidence="2 3">
    <name type="scientific">Amborella trichopoda</name>
    <dbReference type="NCBI Taxonomy" id="13333"/>
    <lineage>
        <taxon>Eukaryota</taxon>
        <taxon>Viridiplantae</taxon>
        <taxon>Streptophyta</taxon>
        <taxon>Embryophyta</taxon>
        <taxon>Tracheophyta</taxon>
        <taxon>Spermatophyta</taxon>
        <taxon>Magnoliopsida</taxon>
        <taxon>Amborellales</taxon>
        <taxon>Amborellaceae</taxon>
        <taxon>Amborella</taxon>
    </lineage>
</organism>